<dbReference type="InterPro" id="IPR050883">
    <property type="entry name" value="PNGase"/>
</dbReference>
<evidence type="ECO:0000259" key="5">
    <source>
        <dbReference type="Pfam" id="PF07971"/>
    </source>
</evidence>
<dbReference type="GO" id="GO:0000224">
    <property type="term" value="F:peptide-N4-(N-acetyl-beta-glucosaminyl)asparagine amidase activity"/>
    <property type="evidence" value="ECO:0007669"/>
    <property type="project" value="TreeGrafter"/>
</dbReference>
<dbReference type="GO" id="GO:0006516">
    <property type="term" value="P:glycoprotein catabolic process"/>
    <property type="evidence" value="ECO:0007669"/>
    <property type="project" value="TreeGrafter"/>
</dbReference>
<dbReference type="FunFam" id="3.30.2080.10:FF:000001">
    <property type="entry name" value="Alpha-1,2-mannosidase subfamily"/>
    <property type="match status" value="1"/>
</dbReference>
<dbReference type="InterPro" id="IPR012939">
    <property type="entry name" value="Glyco_hydro_92"/>
</dbReference>
<dbReference type="InterPro" id="IPR014718">
    <property type="entry name" value="GH-type_carb-bd"/>
</dbReference>
<dbReference type="InterPro" id="IPR008928">
    <property type="entry name" value="6-hairpin_glycosidase_sf"/>
</dbReference>
<keyword evidence="3" id="KW-0106">Calcium</keyword>
<dbReference type="Gene3D" id="2.70.98.10">
    <property type="match status" value="1"/>
</dbReference>
<dbReference type="InterPro" id="IPR005887">
    <property type="entry name" value="GH92_a_mannosidase_put"/>
</dbReference>
<dbReference type="InterPro" id="IPR041371">
    <property type="entry name" value="GH92_N"/>
</dbReference>
<feature type="signal peptide" evidence="4">
    <location>
        <begin position="1"/>
        <end position="27"/>
    </location>
</feature>
<dbReference type="GO" id="GO:0005829">
    <property type="term" value="C:cytosol"/>
    <property type="evidence" value="ECO:0007669"/>
    <property type="project" value="TreeGrafter"/>
</dbReference>
<reference evidence="7 9" key="1">
    <citation type="submission" date="2016-11" db="EMBL/GenBank/DDBJ databases">
        <authorList>
            <person name="Jaros S."/>
            <person name="Januszkiewicz K."/>
            <person name="Wedrychowicz H."/>
        </authorList>
    </citation>
    <scope>NUCLEOTIDE SEQUENCE [LARGE SCALE GENOMIC DNA]</scope>
    <source>
        <strain evidence="7 9">DSM 784</strain>
    </source>
</reference>
<feature type="chain" id="PRO_5009667915" evidence="4">
    <location>
        <begin position="28"/>
        <end position="758"/>
    </location>
</feature>
<organism evidence="7 9">
    <name type="scientific">Chitinophaga sancti</name>
    <dbReference type="NCBI Taxonomy" id="1004"/>
    <lineage>
        <taxon>Bacteria</taxon>
        <taxon>Pseudomonadati</taxon>
        <taxon>Bacteroidota</taxon>
        <taxon>Chitinophagia</taxon>
        <taxon>Chitinophagales</taxon>
        <taxon>Chitinophagaceae</taxon>
        <taxon>Chitinophaga</taxon>
    </lineage>
</organism>
<dbReference type="GO" id="GO:0016798">
    <property type="term" value="F:hydrolase activity, acting on glycosyl bonds"/>
    <property type="evidence" value="ECO:0007669"/>
    <property type="project" value="UniProtKB-KW"/>
</dbReference>
<comment type="cofactor">
    <cofactor evidence="1">
        <name>Ca(2+)</name>
        <dbReference type="ChEBI" id="CHEBI:29108"/>
    </cofactor>
</comment>
<dbReference type="PANTHER" id="PTHR12143:SF39">
    <property type="entry name" value="SECRETED PROTEIN"/>
    <property type="match status" value="1"/>
</dbReference>
<dbReference type="PROSITE" id="PS51257">
    <property type="entry name" value="PROKAR_LIPOPROTEIN"/>
    <property type="match status" value="1"/>
</dbReference>
<evidence type="ECO:0000313" key="8">
    <source>
        <dbReference type="EMBL" id="WQG92275.1"/>
    </source>
</evidence>
<dbReference type="Gene3D" id="1.20.1610.10">
    <property type="entry name" value="alpha-1,2-mannosidases domains"/>
    <property type="match status" value="1"/>
</dbReference>
<evidence type="ECO:0000256" key="2">
    <source>
        <dbReference type="ARBA" id="ARBA00011245"/>
    </source>
</evidence>
<evidence type="ECO:0000256" key="3">
    <source>
        <dbReference type="ARBA" id="ARBA00022837"/>
    </source>
</evidence>
<dbReference type="Gene3D" id="1.20.1050.60">
    <property type="entry name" value="alpha-1,2-mannosidase"/>
    <property type="match status" value="1"/>
</dbReference>
<dbReference type="NCBIfam" id="TIGR01180">
    <property type="entry name" value="aman2_put"/>
    <property type="match status" value="1"/>
</dbReference>
<dbReference type="AlphaFoldDB" id="A0A1K1S775"/>
<feature type="domain" description="Glycosyl hydrolase family 92 N-terminal" evidence="6">
    <location>
        <begin position="35"/>
        <end position="275"/>
    </location>
</feature>
<protein>
    <submittedName>
        <fullName evidence="7">Alpha-1,2-mannosidase, putative</fullName>
    </submittedName>
    <submittedName>
        <fullName evidence="8">GH92 family glycosyl hydrolase</fullName>
        <ecNumber evidence="8">3.2.1.-</ecNumber>
    </submittedName>
</protein>
<dbReference type="PANTHER" id="PTHR12143">
    <property type="entry name" value="PEPTIDE N-GLYCANASE PNGASE -RELATED"/>
    <property type="match status" value="1"/>
</dbReference>
<keyword evidence="8" id="KW-0326">Glycosidase</keyword>
<proteinExistence type="predicted"/>
<dbReference type="Gene3D" id="3.30.2080.10">
    <property type="entry name" value="GH92 mannosidase domain"/>
    <property type="match status" value="1"/>
</dbReference>
<evidence type="ECO:0000256" key="4">
    <source>
        <dbReference type="SAM" id="SignalP"/>
    </source>
</evidence>
<dbReference type="STRING" id="1004.SAMN05661012_04916"/>
<dbReference type="Pfam" id="PF17678">
    <property type="entry name" value="Glyco_hydro_92N"/>
    <property type="match status" value="1"/>
</dbReference>
<keyword evidence="10" id="KW-1185">Reference proteome</keyword>
<dbReference type="Proteomes" id="UP001326715">
    <property type="component" value="Chromosome"/>
</dbReference>
<dbReference type="Proteomes" id="UP000183788">
    <property type="component" value="Unassembled WGS sequence"/>
</dbReference>
<dbReference type="OrthoDB" id="9804511at2"/>
<keyword evidence="8" id="KW-0378">Hydrolase</keyword>
<evidence type="ECO:0000313" key="9">
    <source>
        <dbReference type="Proteomes" id="UP000183788"/>
    </source>
</evidence>
<dbReference type="SUPFAM" id="SSF48208">
    <property type="entry name" value="Six-hairpin glycosidases"/>
    <property type="match status" value="1"/>
</dbReference>
<evidence type="ECO:0000259" key="6">
    <source>
        <dbReference type="Pfam" id="PF17678"/>
    </source>
</evidence>
<keyword evidence="4" id="KW-0732">Signal</keyword>
<dbReference type="Pfam" id="PF07971">
    <property type="entry name" value="Glyco_hydro_92"/>
    <property type="match status" value="1"/>
</dbReference>
<comment type="subunit">
    <text evidence="2">Monomer.</text>
</comment>
<dbReference type="RefSeq" id="WP_072363906.1">
    <property type="nucleotide sequence ID" value="NZ_CP139972.1"/>
</dbReference>
<evidence type="ECO:0000313" key="10">
    <source>
        <dbReference type="Proteomes" id="UP001326715"/>
    </source>
</evidence>
<dbReference type="GO" id="GO:0005975">
    <property type="term" value="P:carbohydrate metabolic process"/>
    <property type="evidence" value="ECO:0007669"/>
    <property type="project" value="InterPro"/>
</dbReference>
<sequence>MKKNCTFSTLFSTIILASCLLTQTGHAQDKSLTGFVNPYIGSQGHGHVFVGANVPYGAVQLGPSQTMQSWDQFNGWDWCSGYNYISNDILGFTHTHLSGTGIGDLNDLMIVPASGHLELQPAQKLDMSTGYGSNFKRANEVVKPGYYATYLDKYKVRVELTATTRVGFHHYHFDNADSAHLLIDLEFSMCWDSPVETTIKKINDTTFIGYRFSKGWANDQRLFFAIKTSQPITQLNLFNGNDAVPGTTAKGKGVKAAMYFNAASNPDLYLKVGISPVSEENALGNIAAEVPGWNFEQVKTAADLAWNKDLNKIDFVADDATKTTFYTALYHSHFFPAVFNDHNGDYRGTDKKVYTNQKFTNYTVMSLWDTYRGLHPLMSVIDPVLVKDMTHSMLMVYKQQGRLPVWPLEGCETDCMIGNPAIPVIADAYMKGLLDPADVALAYEAVRKTAMRKAGGLQFVQELKYIPADSMTIESVAWGLEYAIADYGVAQMAKKLGKTKDAAYFTSRAALYKQYWDANRSHFVGRLADGSFRKEFDPLEAKHRSNDYCEGNGWQYTWLVPQDAKGLVNLFGEKKFQTSLDSFFNMSSSLGQGSSPDISGMIGQYAQGNEPSHHVAYLYAVIGQPWKTADIVREAMGKYYTNAADGLCGNEDAGQMSAWYVLSAMGFYPMNPMNGTFVFGSPLMDQAVIRLSGNKKFAIVVKNNSKENKYIQKVVLNGMVYNKSFFLYKDVMKGGKMEIYMGNKPSATFGVKQADRPI</sequence>
<reference evidence="8 10" key="2">
    <citation type="submission" date="2023-11" db="EMBL/GenBank/DDBJ databases">
        <title>MicrobeMod: A computational toolkit for identifying prokaryotic methylation and restriction-modification with nanopore sequencing.</title>
        <authorList>
            <person name="Crits-Christoph A."/>
            <person name="Kang S.C."/>
            <person name="Lee H."/>
            <person name="Ostrov N."/>
        </authorList>
    </citation>
    <scope>NUCLEOTIDE SEQUENCE [LARGE SCALE GENOMIC DNA]</scope>
    <source>
        <strain evidence="8 10">ATCC 23090</strain>
    </source>
</reference>
<dbReference type="EMBL" id="CP140154">
    <property type="protein sequence ID" value="WQG92275.1"/>
    <property type="molecule type" value="Genomic_DNA"/>
</dbReference>
<dbReference type="EC" id="3.2.1.-" evidence="8"/>
<dbReference type="EMBL" id="FPIZ01000018">
    <property type="protein sequence ID" value="SFW80211.1"/>
    <property type="molecule type" value="Genomic_DNA"/>
</dbReference>
<accession>A0A1K1S775</accession>
<evidence type="ECO:0000256" key="1">
    <source>
        <dbReference type="ARBA" id="ARBA00001913"/>
    </source>
</evidence>
<dbReference type="GO" id="GO:0030246">
    <property type="term" value="F:carbohydrate binding"/>
    <property type="evidence" value="ECO:0007669"/>
    <property type="project" value="InterPro"/>
</dbReference>
<name>A0A1K1S775_9BACT</name>
<evidence type="ECO:0000313" key="7">
    <source>
        <dbReference type="EMBL" id="SFW80211.1"/>
    </source>
</evidence>
<feature type="domain" description="Glycosyl hydrolase family 92" evidence="5">
    <location>
        <begin position="281"/>
        <end position="743"/>
    </location>
</feature>
<gene>
    <name evidence="7" type="ORF">SAMN05661012_04916</name>
    <name evidence="8" type="ORF">SR876_12225</name>
</gene>